<reference evidence="9 10" key="1">
    <citation type="submission" date="2016-11" db="EMBL/GenBank/DDBJ databases">
        <authorList>
            <person name="Jaros S."/>
            <person name="Januszkiewicz K."/>
            <person name="Wedrychowicz H."/>
        </authorList>
    </citation>
    <scope>NUCLEOTIDE SEQUENCE [LARGE SCALE GENOMIC DNA]</scope>
    <source>
        <strain evidence="9 10">DSM 19436</strain>
    </source>
</reference>
<evidence type="ECO:0000256" key="7">
    <source>
        <dbReference type="ARBA" id="ARBA00022840"/>
    </source>
</evidence>
<dbReference type="Proteomes" id="UP000184485">
    <property type="component" value="Unassembled WGS sequence"/>
</dbReference>
<accession>A0A1M4XEZ7</accession>
<keyword evidence="5" id="KW-0547">Nucleotide-binding</keyword>
<dbReference type="InterPro" id="IPR011009">
    <property type="entry name" value="Kinase-like_dom_sf"/>
</dbReference>
<evidence type="ECO:0000256" key="4">
    <source>
        <dbReference type="ARBA" id="ARBA00022679"/>
    </source>
</evidence>
<dbReference type="PANTHER" id="PTHR34273">
    <property type="entry name" value="METHYLTHIORIBOSE KINASE"/>
    <property type="match status" value="1"/>
</dbReference>
<feature type="domain" description="Aminoglycoside phosphotransferase" evidence="8">
    <location>
        <begin position="40"/>
        <end position="278"/>
    </location>
</feature>
<protein>
    <recommendedName>
        <fullName evidence="3">S-methyl-5-thioribose kinase</fullName>
        <ecNumber evidence="3">2.7.1.100</ecNumber>
    </recommendedName>
</protein>
<dbReference type="SUPFAM" id="SSF56112">
    <property type="entry name" value="Protein kinase-like (PK-like)"/>
    <property type="match status" value="1"/>
</dbReference>
<evidence type="ECO:0000256" key="2">
    <source>
        <dbReference type="ARBA" id="ARBA00011738"/>
    </source>
</evidence>
<evidence type="ECO:0000256" key="3">
    <source>
        <dbReference type="ARBA" id="ARBA00012128"/>
    </source>
</evidence>
<dbReference type="Gene3D" id="3.90.1200.10">
    <property type="match status" value="1"/>
</dbReference>
<evidence type="ECO:0000313" key="9">
    <source>
        <dbReference type="EMBL" id="SHE91782.1"/>
    </source>
</evidence>
<evidence type="ECO:0000256" key="1">
    <source>
        <dbReference type="ARBA" id="ARBA00010165"/>
    </source>
</evidence>
<dbReference type="GO" id="GO:0009086">
    <property type="term" value="P:methionine biosynthetic process"/>
    <property type="evidence" value="ECO:0007669"/>
    <property type="project" value="InterPro"/>
</dbReference>
<dbReference type="EC" id="2.7.1.100" evidence="3"/>
<keyword evidence="6 9" id="KW-0418">Kinase</keyword>
<dbReference type="OrthoDB" id="9777791at2"/>
<keyword evidence="10" id="KW-1185">Reference proteome</keyword>
<gene>
    <name evidence="9" type="ORF">SAMN02745157_1228</name>
</gene>
<dbReference type="STRING" id="1122133.SAMN02745157_1228"/>
<sequence length="420" mass="46020">MTLATPAGYRALDDASLRDFLAGLPDLRDRLGGRPPDWSIIEVGDGNLNLVFLIDGPEGSLCVKQSLPYVRAAGESWPLPLDRAFFEQSYYRAVAPYSEGLTPRFFYYQPELYAIVMERLSPHIILRRGLIEGRRYPGAAAAVAEFAARSTFATSDFGATLEEKAELMSTFARNTSLIRITAEVVFTDPLANSPRNRWTSPALDGLAAEFRADSALKVTVAEWGRRFLTEAQALIHGDLHTGSVMVTETDTRVMDPEFAFVGPIGFDIGAFIANLVMNAIAQAGHATPGDDRKAEADWVLSQVPVFWDTFSSRFLALWDEKARGDAYPPAMFSNPGDAAVLAGARKAFVDRLFADAIGYAGVKTIRRILGFAHNADFELIADPARRAPLEAKSARLARTFLLEPHSFRTPDDIVAAVKAL</sequence>
<dbReference type="NCBIfam" id="TIGR01767">
    <property type="entry name" value="MTRK"/>
    <property type="match status" value="1"/>
</dbReference>
<comment type="subunit">
    <text evidence="2">Homodimer.</text>
</comment>
<dbReference type="InterPro" id="IPR009212">
    <property type="entry name" value="Methylthioribose_kinase"/>
</dbReference>
<keyword evidence="7" id="KW-0067">ATP-binding</keyword>
<evidence type="ECO:0000313" key="10">
    <source>
        <dbReference type="Proteomes" id="UP000184485"/>
    </source>
</evidence>
<dbReference type="Pfam" id="PF01636">
    <property type="entry name" value="APH"/>
    <property type="match status" value="1"/>
</dbReference>
<dbReference type="GO" id="GO:0046522">
    <property type="term" value="F:S-methyl-5-thioribose kinase activity"/>
    <property type="evidence" value="ECO:0007669"/>
    <property type="project" value="UniProtKB-EC"/>
</dbReference>
<dbReference type="PANTHER" id="PTHR34273:SF2">
    <property type="entry name" value="METHYLTHIORIBOSE KINASE"/>
    <property type="match status" value="1"/>
</dbReference>
<keyword evidence="4" id="KW-0808">Transferase</keyword>
<dbReference type="EMBL" id="FQUP01000001">
    <property type="protein sequence ID" value="SHE91782.1"/>
    <property type="molecule type" value="Genomic_DNA"/>
</dbReference>
<organism evidence="9 10">
    <name type="scientific">Kaistia soli DSM 19436</name>
    <dbReference type="NCBI Taxonomy" id="1122133"/>
    <lineage>
        <taxon>Bacteria</taxon>
        <taxon>Pseudomonadati</taxon>
        <taxon>Pseudomonadota</taxon>
        <taxon>Alphaproteobacteria</taxon>
        <taxon>Hyphomicrobiales</taxon>
        <taxon>Kaistiaceae</taxon>
        <taxon>Kaistia</taxon>
    </lineage>
</organism>
<proteinExistence type="inferred from homology"/>
<dbReference type="RefSeq" id="WP_073051818.1">
    <property type="nucleotide sequence ID" value="NZ_FQUP01000001.1"/>
</dbReference>
<comment type="similarity">
    <text evidence="1">Belongs to the methylthioribose kinase family.</text>
</comment>
<dbReference type="GO" id="GO:0005524">
    <property type="term" value="F:ATP binding"/>
    <property type="evidence" value="ECO:0007669"/>
    <property type="project" value="UniProtKB-KW"/>
</dbReference>
<name>A0A1M4XEZ7_9HYPH</name>
<evidence type="ECO:0000256" key="5">
    <source>
        <dbReference type="ARBA" id="ARBA00022741"/>
    </source>
</evidence>
<evidence type="ECO:0000256" key="6">
    <source>
        <dbReference type="ARBA" id="ARBA00022777"/>
    </source>
</evidence>
<dbReference type="AlphaFoldDB" id="A0A1M4XEZ7"/>
<dbReference type="InterPro" id="IPR002575">
    <property type="entry name" value="Aminoglycoside_PTrfase"/>
</dbReference>
<dbReference type="Gene3D" id="3.30.200.20">
    <property type="entry name" value="Phosphorylase Kinase, domain 1"/>
    <property type="match status" value="1"/>
</dbReference>
<dbReference type="PIRSF" id="PIRSF031134">
    <property type="entry name" value="MTRK"/>
    <property type="match status" value="1"/>
</dbReference>
<evidence type="ECO:0000259" key="8">
    <source>
        <dbReference type="Pfam" id="PF01636"/>
    </source>
</evidence>